<evidence type="ECO:0000259" key="7">
    <source>
        <dbReference type="Pfam" id="PF04542"/>
    </source>
</evidence>
<evidence type="ECO:0000313" key="10">
    <source>
        <dbReference type="Proteomes" id="UP000526083"/>
    </source>
</evidence>
<accession>A0A7W3JR24</accession>
<evidence type="ECO:0000256" key="3">
    <source>
        <dbReference type="ARBA" id="ARBA00023082"/>
    </source>
</evidence>
<dbReference type="GO" id="GO:0003677">
    <property type="term" value="F:DNA binding"/>
    <property type="evidence" value="ECO:0007669"/>
    <property type="project" value="UniProtKB-KW"/>
</dbReference>
<dbReference type="RefSeq" id="WP_167049252.1">
    <property type="nucleotide sequence ID" value="NZ_JAAOZB010000002.1"/>
</dbReference>
<dbReference type="NCBIfam" id="TIGR02937">
    <property type="entry name" value="sigma70-ECF"/>
    <property type="match status" value="1"/>
</dbReference>
<reference evidence="9 10" key="1">
    <citation type="submission" date="2020-07" db="EMBL/GenBank/DDBJ databases">
        <title>Sequencing the genomes of 1000 actinobacteria strains.</title>
        <authorList>
            <person name="Klenk H.-P."/>
        </authorList>
    </citation>
    <scope>NUCLEOTIDE SEQUENCE [LARGE SCALE GENOMIC DNA]</scope>
    <source>
        <strain evidence="9 10">DSM 27576</strain>
    </source>
</reference>
<comment type="similarity">
    <text evidence="1 6">Belongs to the sigma-70 factor family. ECF subfamily.</text>
</comment>
<keyword evidence="5 6" id="KW-0804">Transcription</keyword>
<evidence type="ECO:0000256" key="2">
    <source>
        <dbReference type="ARBA" id="ARBA00023015"/>
    </source>
</evidence>
<dbReference type="InterPro" id="IPR014284">
    <property type="entry name" value="RNA_pol_sigma-70_dom"/>
</dbReference>
<dbReference type="PANTHER" id="PTHR43133">
    <property type="entry name" value="RNA POLYMERASE ECF-TYPE SIGMA FACTO"/>
    <property type="match status" value="1"/>
</dbReference>
<dbReference type="GO" id="GO:0006352">
    <property type="term" value="P:DNA-templated transcription initiation"/>
    <property type="evidence" value="ECO:0007669"/>
    <property type="project" value="InterPro"/>
</dbReference>
<dbReference type="InterPro" id="IPR013325">
    <property type="entry name" value="RNA_pol_sigma_r2"/>
</dbReference>
<feature type="domain" description="RNA polymerase sigma factor 70 region 4 type 2" evidence="8">
    <location>
        <begin position="125"/>
        <end position="176"/>
    </location>
</feature>
<keyword evidence="4 6" id="KW-0238">DNA-binding</keyword>
<dbReference type="InterPro" id="IPR013249">
    <property type="entry name" value="RNA_pol_sigma70_r4_t2"/>
</dbReference>
<dbReference type="EMBL" id="JACGWY010000006">
    <property type="protein sequence ID" value="MBA8817430.1"/>
    <property type="molecule type" value="Genomic_DNA"/>
</dbReference>
<dbReference type="SUPFAM" id="SSF88659">
    <property type="entry name" value="Sigma3 and sigma4 domains of RNA polymerase sigma factors"/>
    <property type="match status" value="1"/>
</dbReference>
<sequence length="184" mass="20747">MPHTRASDADLIARATAGSDSAFRELYRAYGEAVYRIAFAITRQASDAEDVVQETFVTAWRKLHGFELESTSALPWLATICRFHAANRMRRQKREREHTTASDGEKVLLSIDVEQQIISADLADRIAREVQGLPDLDRRIFVLCVSEGYAYVAAAEELGVTHGVVRNRLSRIRTKLRTVVKETN</sequence>
<dbReference type="Gene3D" id="1.10.1740.10">
    <property type="match status" value="1"/>
</dbReference>
<evidence type="ECO:0000256" key="5">
    <source>
        <dbReference type="ARBA" id="ARBA00023163"/>
    </source>
</evidence>
<gene>
    <name evidence="9" type="ORF">FHX48_002529</name>
</gene>
<dbReference type="PROSITE" id="PS01063">
    <property type="entry name" value="SIGMA70_ECF"/>
    <property type="match status" value="1"/>
</dbReference>
<evidence type="ECO:0000256" key="1">
    <source>
        <dbReference type="ARBA" id="ARBA00010641"/>
    </source>
</evidence>
<evidence type="ECO:0000256" key="4">
    <source>
        <dbReference type="ARBA" id="ARBA00023125"/>
    </source>
</evidence>
<proteinExistence type="inferred from homology"/>
<name>A0A7W3JR24_9MICO</name>
<evidence type="ECO:0000256" key="6">
    <source>
        <dbReference type="RuleBase" id="RU000716"/>
    </source>
</evidence>
<dbReference type="InterPro" id="IPR013324">
    <property type="entry name" value="RNA_pol_sigma_r3/r4-like"/>
</dbReference>
<comment type="caution">
    <text evidence="9">The sequence shown here is derived from an EMBL/GenBank/DDBJ whole genome shotgun (WGS) entry which is preliminary data.</text>
</comment>
<organism evidence="9 10">
    <name type="scientific">Microbacterium halimionae</name>
    <dbReference type="NCBI Taxonomy" id="1526413"/>
    <lineage>
        <taxon>Bacteria</taxon>
        <taxon>Bacillati</taxon>
        <taxon>Actinomycetota</taxon>
        <taxon>Actinomycetes</taxon>
        <taxon>Micrococcales</taxon>
        <taxon>Microbacteriaceae</taxon>
        <taxon>Microbacterium</taxon>
    </lineage>
</organism>
<dbReference type="SUPFAM" id="SSF88946">
    <property type="entry name" value="Sigma2 domain of RNA polymerase sigma factors"/>
    <property type="match status" value="1"/>
</dbReference>
<dbReference type="Pfam" id="PF04542">
    <property type="entry name" value="Sigma70_r2"/>
    <property type="match status" value="1"/>
</dbReference>
<dbReference type="Proteomes" id="UP000526083">
    <property type="component" value="Unassembled WGS sequence"/>
</dbReference>
<dbReference type="InterPro" id="IPR000838">
    <property type="entry name" value="RNA_pol_sigma70_ECF_CS"/>
</dbReference>
<evidence type="ECO:0000259" key="8">
    <source>
        <dbReference type="Pfam" id="PF08281"/>
    </source>
</evidence>
<keyword evidence="3 6" id="KW-0731">Sigma factor</keyword>
<dbReference type="PANTHER" id="PTHR43133:SF8">
    <property type="entry name" value="RNA POLYMERASE SIGMA FACTOR HI_1459-RELATED"/>
    <property type="match status" value="1"/>
</dbReference>
<feature type="domain" description="RNA polymerase sigma-70 region 2" evidence="7">
    <location>
        <begin position="26"/>
        <end position="94"/>
    </location>
</feature>
<dbReference type="GO" id="GO:0016987">
    <property type="term" value="F:sigma factor activity"/>
    <property type="evidence" value="ECO:0007669"/>
    <property type="project" value="UniProtKB-KW"/>
</dbReference>
<dbReference type="Gene3D" id="1.10.10.10">
    <property type="entry name" value="Winged helix-like DNA-binding domain superfamily/Winged helix DNA-binding domain"/>
    <property type="match status" value="1"/>
</dbReference>
<protein>
    <recommendedName>
        <fullName evidence="6">RNA polymerase sigma factor</fullName>
    </recommendedName>
</protein>
<dbReference type="InterPro" id="IPR039425">
    <property type="entry name" value="RNA_pol_sigma-70-like"/>
</dbReference>
<dbReference type="InterPro" id="IPR007627">
    <property type="entry name" value="RNA_pol_sigma70_r2"/>
</dbReference>
<dbReference type="AlphaFoldDB" id="A0A7W3JR24"/>
<evidence type="ECO:0000313" key="9">
    <source>
        <dbReference type="EMBL" id="MBA8817430.1"/>
    </source>
</evidence>
<dbReference type="InterPro" id="IPR036388">
    <property type="entry name" value="WH-like_DNA-bd_sf"/>
</dbReference>
<dbReference type="Pfam" id="PF08281">
    <property type="entry name" value="Sigma70_r4_2"/>
    <property type="match status" value="1"/>
</dbReference>
<keyword evidence="2 6" id="KW-0805">Transcription regulation</keyword>
<keyword evidence="10" id="KW-1185">Reference proteome</keyword>
<dbReference type="GO" id="GO:0006950">
    <property type="term" value="P:response to stress"/>
    <property type="evidence" value="ECO:0007669"/>
    <property type="project" value="UniProtKB-ARBA"/>
</dbReference>